<proteinExistence type="predicted"/>
<dbReference type="STRING" id="55802.TBCH5v1_2328"/>
<dbReference type="AlphaFoldDB" id="A0A0S1XEI5"/>
<accession>A0A0S1XEI5</accession>
<dbReference type="CDD" id="cd05403">
    <property type="entry name" value="NT_KNTase_like"/>
    <property type="match status" value="1"/>
</dbReference>
<protein>
    <recommendedName>
        <fullName evidence="3">Polymerase beta nucleotidyltransferase domain-containing protein</fullName>
    </recommendedName>
</protein>
<dbReference type="EMBL" id="CP013050">
    <property type="protein sequence ID" value="ALM76223.1"/>
    <property type="molecule type" value="Genomic_DNA"/>
</dbReference>
<evidence type="ECO:0008006" key="3">
    <source>
        <dbReference type="Google" id="ProtNLM"/>
    </source>
</evidence>
<gene>
    <name evidence="1" type="ORF">TBCH5v1_2328</name>
</gene>
<evidence type="ECO:0000313" key="2">
    <source>
        <dbReference type="Proteomes" id="UP000066042"/>
    </source>
</evidence>
<sequence>MMSTSSIPSFEHFSLTSNELTVLKTHIEEFVNEHKEVFDVILYGSTVLGKPNPNDTDLMILTKTKLPAVKVRGLVLELKRKVSKVIPRERLDIRIMSLEELFDPNNLASLGIIVEGYSLTKEKPMAELMNGKAYTLFRFTLDGLERKERVKFQYALKGRDMKSGLLKELNGQQLGAWVVLIPIHHTYKFKQFLELWNIKYEAYTILKGADLFYKL</sequence>
<dbReference type="GeneID" id="26137545"/>
<dbReference type="RefSeq" id="WP_056934651.1">
    <property type="nucleotide sequence ID" value="NZ_CP013050.1"/>
</dbReference>
<dbReference type="SUPFAM" id="SSF81301">
    <property type="entry name" value="Nucleotidyltransferase"/>
    <property type="match status" value="1"/>
</dbReference>
<organism evidence="1 2">
    <name type="scientific">Thermococcus barophilus</name>
    <dbReference type="NCBI Taxonomy" id="55802"/>
    <lineage>
        <taxon>Archaea</taxon>
        <taxon>Methanobacteriati</taxon>
        <taxon>Methanobacteriota</taxon>
        <taxon>Thermococci</taxon>
        <taxon>Thermococcales</taxon>
        <taxon>Thermococcaceae</taxon>
        <taxon>Thermococcus</taxon>
    </lineage>
</organism>
<dbReference type="InterPro" id="IPR043519">
    <property type="entry name" value="NT_sf"/>
</dbReference>
<reference evidence="1 2" key="1">
    <citation type="journal article" date="2016" name="Genome Announc.">
        <title>Complete genome sequence of the hyperthermophilic and piezophilic archaeon Thermococcus barophilus Ch5, capable of growth at the expense of hydrogenogenesis from carbon monoxide and formate.</title>
        <authorList>
            <person name="Oger P."/>
            <person name="Sokolova T.G."/>
            <person name="Kozhevnikova D.A."/>
            <person name="Taranov E.A."/>
            <person name="Vannier P."/>
            <person name="Lee H.S."/>
            <person name="Kwon K.K."/>
            <person name="Kang S.G."/>
            <person name="Lee J.H."/>
            <person name="Bonch-Osmolovskaya E.A."/>
            <person name="Lebedinsky A.V."/>
        </authorList>
    </citation>
    <scope>NUCLEOTIDE SEQUENCE [LARGE SCALE GENOMIC DNA]</scope>
    <source>
        <strain evidence="2">Ch5</strain>
    </source>
</reference>
<dbReference type="PATRIC" id="fig|55802.8.peg.2308"/>
<dbReference type="Gene3D" id="3.30.460.10">
    <property type="entry name" value="Beta Polymerase, domain 2"/>
    <property type="match status" value="1"/>
</dbReference>
<name>A0A0S1XEI5_THEBA</name>
<evidence type="ECO:0000313" key="1">
    <source>
        <dbReference type="EMBL" id="ALM76223.1"/>
    </source>
</evidence>
<dbReference type="Proteomes" id="UP000066042">
    <property type="component" value="Chromosome"/>
</dbReference>